<evidence type="ECO:0000313" key="3">
    <source>
        <dbReference type="EMBL" id="APX12736.1"/>
    </source>
</evidence>
<dbReference type="Pfam" id="PF00188">
    <property type="entry name" value="CAP"/>
    <property type="match status" value="1"/>
</dbReference>
<evidence type="ECO:0000313" key="4">
    <source>
        <dbReference type="Proteomes" id="UP000186336"/>
    </source>
</evidence>
<organism evidence="3 4">
    <name type="scientific">Tateyamaria omphalii</name>
    <dbReference type="NCBI Taxonomy" id="299262"/>
    <lineage>
        <taxon>Bacteria</taxon>
        <taxon>Pseudomonadati</taxon>
        <taxon>Pseudomonadota</taxon>
        <taxon>Alphaproteobacteria</taxon>
        <taxon>Rhodobacterales</taxon>
        <taxon>Roseobacteraceae</taxon>
        <taxon>Tateyamaria</taxon>
    </lineage>
</organism>
<dbReference type="PANTHER" id="PTHR31157:SF1">
    <property type="entry name" value="SCP DOMAIN-CONTAINING PROTEIN"/>
    <property type="match status" value="1"/>
</dbReference>
<dbReference type="PRINTS" id="PR00313">
    <property type="entry name" value="CABNDNGRPT"/>
</dbReference>
<dbReference type="Pfam" id="PF00353">
    <property type="entry name" value="HemolysinCabind"/>
    <property type="match status" value="3"/>
</dbReference>
<name>A0A1P8MXA8_9RHOB</name>
<dbReference type="InterPro" id="IPR001343">
    <property type="entry name" value="Hemolysn_Ca-bd"/>
</dbReference>
<dbReference type="InterPro" id="IPR035940">
    <property type="entry name" value="CAP_sf"/>
</dbReference>
<feature type="compositionally biased region" description="Basic and acidic residues" evidence="1">
    <location>
        <begin position="230"/>
        <end position="244"/>
    </location>
</feature>
<reference evidence="3 4" key="1">
    <citation type="submission" date="2017-01" db="EMBL/GenBank/DDBJ databases">
        <title>Complete genome of Tateyamaria omphalii DOK1-4 isolated from seawater in Dokdo.</title>
        <authorList>
            <person name="Kim J.H."/>
            <person name="Chi W.-J."/>
        </authorList>
    </citation>
    <scope>NUCLEOTIDE SEQUENCE [LARGE SCALE GENOMIC DNA]</scope>
    <source>
        <strain evidence="3 4">DOK1-4</strain>
    </source>
</reference>
<dbReference type="InterPro" id="IPR014044">
    <property type="entry name" value="CAP_dom"/>
</dbReference>
<dbReference type="InterPro" id="IPR018511">
    <property type="entry name" value="Hemolysin-typ_Ca-bd_CS"/>
</dbReference>
<dbReference type="SUPFAM" id="SSF55797">
    <property type="entry name" value="PR-1-like"/>
    <property type="match status" value="1"/>
</dbReference>
<feature type="compositionally biased region" description="Gly residues" evidence="1">
    <location>
        <begin position="307"/>
        <end position="320"/>
    </location>
</feature>
<dbReference type="AlphaFoldDB" id="A0A1P8MXA8"/>
<dbReference type="EMBL" id="CP019312">
    <property type="protein sequence ID" value="APX12736.1"/>
    <property type="molecule type" value="Genomic_DNA"/>
</dbReference>
<dbReference type="Gene3D" id="2.150.10.10">
    <property type="entry name" value="Serralysin-like metalloprotease, C-terminal"/>
    <property type="match status" value="3"/>
</dbReference>
<evidence type="ECO:0000259" key="2">
    <source>
        <dbReference type="Pfam" id="PF00188"/>
    </source>
</evidence>
<dbReference type="PROSITE" id="PS00330">
    <property type="entry name" value="HEMOLYSIN_CALCIUM"/>
    <property type="match status" value="4"/>
</dbReference>
<dbReference type="PANTHER" id="PTHR31157">
    <property type="entry name" value="SCP DOMAIN-CONTAINING PROTEIN"/>
    <property type="match status" value="1"/>
</dbReference>
<evidence type="ECO:0000256" key="1">
    <source>
        <dbReference type="SAM" id="MobiDB-lite"/>
    </source>
</evidence>
<feature type="region of interest" description="Disordered" evidence="1">
    <location>
        <begin position="147"/>
        <end position="254"/>
    </location>
</feature>
<keyword evidence="4" id="KW-1185">Reference proteome</keyword>
<dbReference type="Proteomes" id="UP000186336">
    <property type="component" value="Chromosome"/>
</dbReference>
<sequence>MSVASEFERLMLDLINEERTSRGIDPLTLELRLNEASEDHSAWMENTGAFSHTGIGGSSAGDRMEDAGFVLSGNWAWGENIAFQSERGAPGIADDVADLHTSLMNSAGHRANILNPDFEVIGIGIENGDNRGFDAVYVTQNFAATSAPVQLDTSPPKSPPVEGPSDGNDILIGGTGSDRLDGMAGNDAVSGRGGDDILFGGTGRDTLDGGAGDDRMSGGQQKDVMVGGSGDDRISGNGGDDRINGGDANDSVYGGVGDDDLYGGSGRDFVKGGNGDDRLFGGAGRDTLDAGIGRDILDGGDGADRLNGGGGRDQLNGGAGDDTLTGGEGDDTFIFSEGRDIVRDFDRREAGEIIDLSEVTTITSFQDLVSDGHLKQLGSHAVIDDFNGNKMVLIDIDIDDFNAGDFLF</sequence>
<dbReference type="SUPFAM" id="SSF51120">
    <property type="entry name" value="beta-Roll"/>
    <property type="match status" value="2"/>
</dbReference>
<dbReference type="Gene3D" id="3.40.33.10">
    <property type="entry name" value="CAP"/>
    <property type="match status" value="1"/>
</dbReference>
<protein>
    <recommendedName>
        <fullName evidence="2">SCP domain-containing protein</fullName>
    </recommendedName>
</protein>
<gene>
    <name evidence="3" type="ORF">BWR18_14365</name>
</gene>
<accession>A0A1P8MXA8</accession>
<dbReference type="InterPro" id="IPR011049">
    <property type="entry name" value="Serralysin-like_metalloprot_C"/>
</dbReference>
<dbReference type="KEGG" id="tom:BWR18_14365"/>
<proteinExistence type="predicted"/>
<dbReference type="GO" id="GO:0005509">
    <property type="term" value="F:calcium ion binding"/>
    <property type="evidence" value="ECO:0007669"/>
    <property type="project" value="InterPro"/>
</dbReference>
<feature type="region of interest" description="Disordered" evidence="1">
    <location>
        <begin position="299"/>
        <end position="329"/>
    </location>
</feature>
<dbReference type="OrthoDB" id="419320at2"/>
<feature type="domain" description="SCP" evidence="2">
    <location>
        <begin position="12"/>
        <end position="142"/>
    </location>
</feature>
<dbReference type="CDD" id="cd05379">
    <property type="entry name" value="CAP_bacterial"/>
    <property type="match status" value="1"/>
</dbReference>
<dbReference type="STRING" id="299262.BWR18_14365"/>